<proteinExistence type="predicted"/>
<gene>
    <name evidence="3" type="ORF">Tci_424305</name>
</gene>
<protein>
    <submittedName>
        <fullName evidence="3">Retrovirus-related Pol polyprotein from transposon TNT 1-94</fullName>
    </submittedName>
</protein>
<name>A0A699HP13_TANCI</name>
<accession>A0A699HP13</accession>
<reference evidence="3" key="1">
    <citation type="journal article" date="2019" name="Sci. Rep.">
        <title>Draft genome of Tanacetum cinerariifolium, the natural source of mosquito coil.</title>
        <authorList>
            <person name="Yamashiro T."/>
            <person name="Shiraishi A."/>
            <person name="Satake H."/>
            <person name="Nakayama K."/>
        </authorList>
    </citation>
    <scope>NUCLEOTIDE SEQUENCE</scope>
</reference>
<feature type="domain" description="Reverse transcriptase Ty1/copia-type" evidence="2">
    <location>
        <begin position="12"/>
        <end position="115"/>
    </location>
</feature>
<feature type="compositionally biased region" description="Acidic residues" evidence="1">
    <location>
        <begin position="421"/>
        <end position="471"/>
    </location>
</feature>
<organism evidence="3">
    <name type="scientific">Tanacetum cinerariifolium</name>
    <name type="common">Dalmatian daisy</name>
    <name type="synonym">Chrysanthemum cinerariifolium</name>
    <dbReference type="NCBI Taxonomy" id="118510"/>
    <lineage>
        <taxon>Eukaryota</taxon>
        <taxon>Viridiplantae</taxon>
        <taxon>Streptophyta</taxon>
        <taxon>Embryophyta</taxon>
        <taxon>Tracheophyta</taxon>
        <taxon>Spermatophyta</taxon>
        <taxon>Magnoliopsida</taxon>
        <taxon>eudicotyledons</taxon>
        <taxon>Gunneridae</taxon>
        <taxon>Pentapetalae</taxon>
        <taxon>asterids</taxon>
        <taxon>campanulids</taxon>
        <taxon>Asterales</taxon>
        <taxon>Asteraceae</taxon>
        <taxon>Asteroideae</taxon>
        <taxon>Anthemideae</taxon>
        <taxon>Anthemidinae</taxon>
        <taxon>Tanacetum</taxon>
    </lineage>
</organism>
<feature type="compositionally biased region" description="Basic and acidic residues" evidence="1">
    <location>
        <begin position="656"/>
        <end position="666"/>
    </location>
</feature>
<dbReference type="Pfam" id="PF07727">
    <property type="entry name" value="RVT_2"/>
    <property type="match status" value="1"/>
</dbReference>
<dbReference type="AlphaFoldDB" id="A0A699HP13"/>
<feature type="region of interest" description="Disordered" evidence="1">
    <location>
        <begin position="412"/>
        <end position="484"/>
    </location>
</feature>
<feature type="region of interest" description="Disordered" evidence="1">
    <location>
        <begin position="656"/>
        <end position="701"/>
    </location>
</feature>
<feature type="region of interest" description="Disordered" evidence="1">
    <location>
        <begin position="337"/>
        <end position="384"/>
    </location>
</feature>
<evidence type="ECO:0000313" key="3">
    <source>
        <dbReference type="EMBL" id="GEY52331.1"/>
    </source>
</evidence>
<dbReference type="InterPro" id="IPR013103">
    <property type="entry name" value="RVT_2"/>
</dbReference>
<dbReference type="CDD" id="cd09272">
    <property type="entry name" value="RNase_HI_RT_Ty1"/>
    <property type="match status" value="1"/>
</dbReference>
<sequence>MQEELNKFERLEVWELVPRPDKVMVITLKWIYRVKLDERGGILKNKARLVARGYHQEEGIDFEESFAPAARLEAIWIFLAYAAHKNMVVYPMDAKTMFLNGNLWEEVYVSQPDRSKHIDIRYHFIKEHVENGVIKLYFVNTEYQLADIFTKALGRERIEFLINKLGMRSFTPKTLKQLTNEVDKSDITYKELTLQVVYDVLRLTSFYKAFLVTTDVPEIYMQEFWANATVHHHSISFKMNNKKRIVNLEYFSREIKKITDDFVYQVENKDAKKGNEMYYPRFTNVIINFFMTKDPSIPRRNKNTQQFGAMFPVELTNEDIRNSTAYKEYYAIASGAEPPKTKASVRKTHSSFDTTMPPPTAAGTRLSTLAKGKQPAKSSKAKGLSVLSEAGLTEAEQMKLATKRSLQQTYISQASGSGADEGTDDDDDVDDQSDAAANDDDDDQEDKDEQDDDDQDDNDDDQDSDNDDDDFPLLLTAPTLPPPSISIISQVQQAPTPSPASTSLQDLPKFGSLFKFDHHLKTLEANFSKFIQTNQFAETVSFILGIVDRYIDHRMNEAIKVAVHLQSDRFRHDAKAKNEDFLNKLDENIQKIIKEQVKVQVFMILPKIEKIVNEQLEAKVLTRASNSSKTSYTVVVDLSELELKKILTEKMESNKDTVTLKRHRDDEDKDEEPFAGSDRGSKRRRAEEPIQTTQDLEEPAHLEFETGVADDQPITEASQHPECDLAKQADSRISFNKLMDTPVDFLAFLMNRIKVVTLTPELLASLTYKLMKGSCMSLVELKFFLEEVYKATNNQLDWNNLKGQQYPHNLLKPLPLIPNSQGLHVIPFDHLINNDLDYLRGGSSSRKYTTSGTNTKAADYGHIKWIEDLFYGFAVNRESARDVYSKRRIIEGDLKRLRIQDVKDMLLLLKFSNNMLNDVRTALDDRLKGNRMKYLPQTI</sequence>
<dbReference type="EMBL" id="BKCJ010185756">
    <property type="protein sequence ID" value="GEY52331.1"/>
    <property type="molecule type" value="Genomic_DNA"/>
</dbReference>
<evidence type="ECO:0000259" key="2">
    <source>
        <dbReference type="Pfam" id="PF07727"/>
    </source>
</evidence>
<evidence type="ECO:0000256" key="1">
    <source>
        <dbReference type="SAM" id="MobiDB-lite"/>
    </source>
</evidence>
<comment type="caution">
    <text evidence="3">The sequence shown here is derived from an EMBL/GenBank/DDBJ whole genome shotgun (WGS) entry which is preliminary data.</text>
</comment>